<keyword evidence="2" id="KW-1185">Reference proteome</keyword>
<dbReference type="AlphaFoldDB" id="M0N4L1"/>
<organism evidence="1 2">
    <name type="scientific">Halococcus salifodinae DSM 8989</name>
    <dbReference type="NCBI Taxonomy" id="1227456"/>
    <lineage>
        <taxon>Archaea</taxon>
        <taxon>Methanobacteriati</taxon>
        <taxon>Methanobacteriota</taxon>
        <taxon>Stenosarchaea group</taxon>
        <taxon>Halobacteria</taxon>
        <taxon>Halobacteriales</taxon>
        <taxon>Halococcaceae</taxon>
        <taxon>Halococcus</taxon>
    </lineage>
</organism>
<name>M0N4L1_9EURY</name>
<reference evidence="1 2" key="1">
    <citation type="journal article" date="2014" name="PLoS Genet.">
        <title>Phylogenetically driven sequencing of extremely halophilic archaea reveals strategies for static and dynamic osmo-response.</title>
        <authorList>
            <person name="Becker E.A."/>
            <person name="Seitzer P.M."/>
            <person name="Tritt A."/>
            <person name="Larsen D."/>
            <person name="Krusor M."/>
            <person name="Yao A.I."/>
            <person name="Wu D."/>
            <person name="Madern D."/>
            <person name="Eisen J.A."/>
            <person name="Darling A.E."/>
            <person name="Facciotti M.T."/>
        </authorList>
    </citation>
    <scope>NUCLEOTIDE SEQUENCE [LARGE SCALE GENOMIC DNA]</scope>
    <source>
        <strain evidence="1 2">DSM 8989</strain>
    </source>
</reference>
<sequence>MNEIEDWNVDLLNQFDPSLLDDLDEAVDQFTVACYEQIFSHADGVEFSVDEYDSHMGIENAIYETFVLSEDVYNAVENLETLADRIDNIQTDVITTSFS</sequence>
<evidence type="ECO:0000313" key="2">
    <source>
        <dbReference type="Proteomes" id="UP000011625"/>
    </source>
</evidence>
<evidence type="ECO:0000313" key="1">
    <source>
        <dbReference type="EMBL" id="EMA52483.1"/>
    </source>
</evidence>
<comment type="caution">
    <text evidence="1">The sequence shown here is derived from an EMBL/GenBank/DDBJ whole genome shotgun (WGS) entry which is preliminary data.</text>
</comment>
<dbReference type="Proteomes" id="UP000011625">
    <property type="component" value="Unassembled WGS sequence"/>
</dbReference>
<accession>M0N4L1</accession>
<gene>
    <name evidence="1" type="ORF">C450_10308</name>
</gene>
<proteinExistence type="predicted"/>
<dbReference type="EMBL" id="AOME01000054">
    <property type="protein sequence ID" value="EMA52483.1"/>
    <property type="molecule type" value="Genomic_DNA"/>
</dbReference>
<protein>
    <submittedName>
        <fullName evidence="1">Uncharacterized protein</fullName>
    </submittedName>
</protein>